<dbReference type="AlphaFoldDB" id="A0AAE8MWL3"/>
<feature type="transmembrane region" description="Helical" evidence="6">
    <location>
        <begin position="433"/>
        <end position="451"/>
    </location>
</feature>
<dbReference type="InterPro" id="IPR005829">
    <property type="entry name" value="Sugar_transporter_CS"/>
</dbReference>
<evidence type="ECO:0000256" key="3">
    <source>
        <dbReference type="ARBA" id="ARBA00022989"/>
    </source>
</evidence>
<dbReference type="PANTHER" id="PTHR23501:SF33">
    <property type="entry name" value="MAJOR FACILITATOR SUPERFAMILY (MFS) PROFILE DOMAIN-CONTAINING PROTEIN"/>
    <property type="match status" value="1"/>
</dbReference>
<feature type="transmembrane region" description="Helical" evidence="6">
    <location>
        <begin position="543"/>
        <end position="562"/>
    </location>
</feature>
<dbReference type="EMBL" id="ONZQ02000005">
    <property type="protein sequence ID" value="SPO01685.1"/>
    <property type="molecule type" value="Genomic_DNA"/>
</dbReference>
<feature type="region of interest" description="Disordered" evidence="5">
    <location>
        <begin position="1"/>
        <end position="53"/>
    </location>
</feature>
<name>A0AAE8MWL3_9PEZI</name>
<gene>
    <name evidence="8" type="ORF">DNG_04358</name>
</gene>
<feature type="compositionally biased region" description="Acidic residues" evidence="5">
    <location>
        <begin position="283"/>
        <end position="293"/>
    </location>
</feature>
<keyword evidence="4 6" id="KW-0472">Membrane</keyword>
<feature type="compositionally biased region" description="Low complexity" evidence="5">
    <location>
        <begin position="33"/>
        <end position="53"/>
    </location>
</feature>
<dbReference type="Pfam" id="PF07690">
    <property type="entry name" value="MFS_1"/>
    <property type="match status" value="1"/>
</dbReference>
<keyword evidence="3 6" id="KW-1133">Transmembrane helix</keyword>
<reference evidence="8" key="1">
    <citation type="submission" date="2018-03" db="EMBL/GenBank/DDBJ databases">
        <authorList>
            <person name="Guldener U."/>
        </authorList>
    </citation>
    <scope>NUCLEOTIDE SEQUENCE</scope>
</reference>
<feature type="transmembrane region" description="Helical" evidence="6">
    <location>
        <begin position="463"/>
        <end position="487"/>
    </location>
</feature>
<sequence length="567" mass="60101">MGAQVPNDGSAASQAHTSERTSLLHSFRPRNWSIGSSSSESSLTISSLDSSSSGSAFIPWYLDPPEDLERALPPPVESRPPSTKDNTGKGHGRILQVIGILVIGVFTSNADGSLVLATHSTIASEFQNLGASSWLMTAFALAGASFQNISGQLSDIFGRRPVLTVSYVLFALGCILVGSGQSMWHVILGRAISGGGGSALGIVGSLLIADLVPLRDIAAWQATLNLAATVGRSLGGPVGGWLADTVGWRWSFTGQGPIFLLAAIIGWLLLPKGLPTLPNSDQPEGEGGNEESANDAPSESETPQSKFSRIDFQATEAWWAINPVFPLSLLQQRNVLISYTIAMFQLAAQLGLMFSVPIYFQVSRRVSNAVAGAHLFPAVFGNALGAVFSGLLIKRTGRYQNVLVCGTLASSFSYILLFLTWHGNTSIWESLYIFPSGFGTGIAQTAVFTSIQASVSKKMRAPALAGMYLTISVGVIAGLAIVSATVMETVQWKLDTLLQGMGLDAAARYEIVKKAASDIDYLDKADHEVYSAIVESYMLGLSWSHLVSIAFCGVAFVAALVMTEVKV</sequence>
<dbReference type="GO" id="GO:0000329">
    <property type="term" value="C:fungal-type vacuole membrane"/>
    <property type="evidence" value="ECO:0007669"/>
    <property type="project" value="TreeGrafter"/>
</dbReference>
<evidence type="ECO:0000313" key="8">
    <source>
        <dbReference type="EMBL" id="SPO01685.1"/>
    </source>
</evidence>
<dbReference type="Proteomes" id="UP001187682">
    <property type="component" value="Unassembled WGS sequence"/>
</dbReference>
<keyword evidence="9" id="KW-1185">Reference proteome</keyword>
<dbReference type="Gene3D" id="1.20.1250.20">
    <property type="entry name" value="MFS general substrate transporter like domains"/>
    <property type="match status" value="1"/>
</dbReference>
<evidence type="ECO:0000256" key="6">
    <source>
        <dbReference type="SAM" id="Phobius"/>
    </source>
</evidence>
<dbReference type="PROSITE" id="PS00216">
    <property type="entry name" value="SUGAR_TRANSPORT_1"/>
    <property type="match status" value="1"/>
</dbReference>
<dbReference type="SUPFAM" id="SSF103473">
    <property type="entry name" value="MFS general substrate transporter"/>
    <property type="match status" value="1"/>
</dbReference>
<feature type="transmembrane region" description="Helical" evidence="6">
    <location>
        <begin position="402"/>
        <end position="421"/>
    </location>
</feature>
<evidence type="ECO:0000256" key="5">
    <source>
        <dbReference type="SAM" id="MobiDB-lite"/>
    </source>
</evidence>
<comment type="subcellular location">
    <subcellularLocation>
        <location evidence="1">Membrane</location>
        <topology evidence="1">Multi-pass membrane protein</topology>
    </subcellularLocation>
</comment>
<feature type="transmembrane region" description="Helical" evidence="6">
    <location>
        <begin position="191"/>
        <end position="212"/>
    </location>
</feature>
<feature type="transmembrane region" description="Helical" evidence="6">
    <location>
        <begin position="336"/>
        <end position="360"/>
    </location>
</feature>
<accession>A0AAE8MWL3</accession>
<feature type="transmembrane region" description="Helical" evidence="6">
    <location>
        <begin position="372"/>
        <end position="393"/>
    </location>
</feature>
<feature type="region of interest" description="Disordered" evidence="5">
    <location>
        <begin position="69"/>
        <end position="90"/>
    </location>
</feature>
<dbReference type="PROSITE" id="PS50850">
    <property type="entry name" value="MFS"/>
    <property type="match status" value="1"/>
</dbReference>
<dbReference type="InterPro" id="IPR020846">
    <property type="entry name" value="MFS_dom"/>
</dbReference>
<comment type="caution">
    <text evidence="8">The sequence shown here is derived from an EMBL/GenBank/DDBJ whole genome shotgun (WGS) entry which is preliminary data.</text>
</comment>
<feature type="region of interest" description="Disordered" evidence="5">
    <location>
        <begin position="278"/>
        <end position="306"/>
    </location>
</feature>
<proteinExistence type="predicted"/>
<organism evidence="8 9">
    <name type="scientific">Cephalotrichum gorgonifer</name>
    <dbReference type="NCBI Taxonomy" id="2041049"/>
    <lineage>
        <taxon>Eukaryota</taxon>
        <taxon>Fungi</taxon>
        <taxon>Dikarya</taxon>
        <taxon>Ascomycota</taxon>
        <taxon>Pezizomycotina</taxon>
        <taxon>Sordariomycetes</taxon>
        <taxon>Hypocreomycetidae</taxon>
        <taxon>Microascales</taxon>
        <taxon>Microascaceae</taxon>
        <taxon>Cephalotrichum</taxon>
    </lineage>
</organism>
<dbReference type="InterPro" id="IPR011701">
    <property type="entry name" value="MFS"/>
</dbReference>
<feature type="domain" description="Major facilitator superfamily (MFS) profile" evidence="7">
    <location>
        <begin position="97"/>
        <end position="567"/>
    </location>
</feature>
<dbReference type="InterPro" id="IPR036259">
    <property type="entry name" value="MFS_trans_sf"/>
</dbReference>
<evidence type="ECO:0000313" key="9">
    <source>
        <dbReference type="Proteomes" id="UP001187682"/>
    </source>
</evidence>
<keyword evidence="2 6" id="KW-0812">Transmembrane</keyword>
<feature type="transmembrane region" description="Helical" evidence="6">
    <location>
        <begin position="129"/>
        <end position="149"/>
    </location>
</feature>
<evidence type="ECO:0000256" key="2">
    <source>
        <dbReference type="ARBA" id="ARBA00022692"/>
    </source>
</evidence>
<dbReference type="PANTHER" id="PTHR23501">
    <property type="entry name" value="MAJOR FACILITATOR SUPERFAMILY"/>
    <property type="match status" value="1"/>
</dbReference>
<feature type="transmembrane region" description="Helical" evidence="6">
    <location>
        <begin position="161"/>
        <end position="179"/>
    </location>
</feature>
<protein>
    <submittedName>
        <fullName evidence="8">Related to multidrug resistance protein</fullName>
    </submittedName>
</protein>
<evidence type="ECO:0000256" key="1">
    <source>
        <dbReference type="ARBA" id="ARBA00004141"/>
    </source>
</evidence>
<feature type="compositionally biased region" description="Polar residues" evidence="5">
    <location>
        <begin position="10"/>
        <end position="24"/>
    </location>
</feature>
<evidence type="ECO:0000259" key="7">
    <source>
        <dbReference type="PROSITE" id="PS50850"/>
    </source>
</evidence>
<feature type="compositionally biased region" description="Polar residues" evidence="5">
    <location>
        <begin position="295"/>
        <end position="306"/>
    </location>
</feature>
<feature type="transmembrane region" description="Helical" evidence="6">
    <location>
        <begin position="248"/>
        <end position="270"/>
    </location>
</feature>
<feature type="transmembrane region" description="Helical" evidence="6">
    <location>
        <begin position="94"/>
        <end position="117"/>
    </location>
</feature>
<evidence type="ECO:0000256" key="4">
    <source>
        <dbReference type="ARBA" id="ARBA00023136"/>
    </source>
</evidence>
<dbReference type="GO" id="GO:0015174">
    <property type="term" value="F:basic amino acid transmembrane transporter activity"/>
    <property type="evidence" value="ECO:0007669"/>
    <property type="project" value="TreeGrafter"/>
</dbReference>